<dbReference type="Proteomes" id="UP000327478">
    <property type="component" value="Chromosome"/>
</dbReference>
<evidence type="ECO:0000313" key="2">
    <source>
        <dbReference type="Proteomes" id="UP000327478"/>
    </source>
</evidence>
<protein>
    <recommendedName>
        <fullName evidence="3">HNH endonuclease</fullName>
    </recommendedName>
</protein>
<evidence type="ECO:0000313" key="1">
    <source>
        <dbReference type="EMBL" id="QGA12301.1"/>
    </source>
</evidence>
<gene>
    <name evidence="1" type="ORF">GFH30_06330</name>
</gene>
<reference evidence="1 2" key="1">
    <citation type="submission" date="2019-10" db="EMBL/GenBank/DDBJ databases">
        <authorList>
            <person name="Dong K."/>
        </authorList>
    </citation>
    <scope>NUCLEOTIDE SEQUENCE [LARGE SCALE GENOMIC DNA]</scope>
    <source>
        <strain evidence="2">dk386</strain>
    </source>
</reference>
<sequence length="75" mass="8795">METELGKEKQCSVCKDFWPMDPEFFFTKTLPPKKNGEQNKSYDSVCKACYEIKYRKRKPGRRNNIRSTAEKLVAA</sequence>
<keyword evidence="2" id="KW-1185">Reference proteome</keyword>
<organism evidence="1 2">
    <name type="scientific">Acinetobacter wanghuae</name>
    <dbReference type="NCBI Taxonomy" id="2662362"/>
    <lineage>
        <taxon>Bacteria</taxon>
        <taxon>Pseudomonadati</taxon>
        <taxon>Pseudomonadota</taxon>
        <taxon>Gammaproteobacteria</taxon>
        <taxon>Moraxellales</taxon>
        <taxon>Moraxellaceae</taxon>
        <taxon>Acinetobacter</taxon>
    </lineage>
</organism>
<proteinExistence type="predicted"/>
<name>A0ABX6D6U8_9GAMM</name>
<evidence type="ECO:0008006" key="3">
    <source>
        <dbReference type="Google" id="ProtNLM"/>
    </source>
</evidence>
<accession>A0ABX6D6U8</accession>
<dbReference type="EMBL" id="CP045650">
    <property type="protein sequence ID" value="QGA12301.1"/>
    <property type="molecule type" value="Genomic_DNA"/>
</dbReference>